<dbReference type="Gene3D" id="1.25.40.10">
    <property type="entry name" value="Tetratricopeptide repeat domain"/>
    <property type="match status" value="1"/>
</dbReference>
<evidence type="ECO:0000313" key="4">
    <source>
        <dbReference type="Proteomes" id="UP001589818"/>
    </source>
</evidence>
<comment type="caution">
    <text evidence="3">The sequence shown here is derived from an EMBL/GenBank/DDBJ whole genome shotgun (WGS) entry which is preliminary data.</text>
</comment>
<dbReference type="InterPro" id="IPR019734">
    <property type="entry name" value="TPR_rpt"/>
</dbReference>
<feature type="repeat" description="TPR" evidence="1">
    <location>
        <begin position="110"/>
        <end position="143"/>
    </location>
</feature>
<sequence length="289" mass="34388">MNPTTLPFKSSYLSRIDQLLHWDRYEDALKEAEAWLKEDPDDADAYGALSVIYQFIDIDKALYWSGEALNRDPELESAWRVRLVIAYERKDWPAFETLITEMLRMFPENSYLYRMQGQYWLTKNKWQEACEQLEQAIALDHSSLNYAVYAYTLALLNKDELSLDAERTSLREDPEDDQALLYLAWAAERRNDHRKAAEFMGSAIRLDPSNAQIREEYLGILQKSFWFYRIMLFPNYLRKLKGWHILIIWIACWVLFKPLLVLFILLYIASYWASKGLVHVKVFGWTRRR</sequence>
<keyword evidence="1" id="KW-0802">TPR repeat</keyword>
<dbReference type="PROSITE" id="PS50005">
    <property type="entry name" value="TPR"/>
    <property type="match status" value="2"/>
</dbReference>
<accession>A0ABV6JD75</accession>
<organism evidence="3 4">
    <name type="scientific">Paenibacillus mendelii</name>
    <dbReference type="NCBI Taxonomy" id="206163"/>
    <lineage>
        <taxon>Bacteria</taxon>
        <taxon>Bacillati</taxon>
        <taxon>Bacillota</taxon>
        <taxon>Bacilli</taxon>
        <taxon>Bacillales</taxon>
        <taxon>Paenibacillaceae</taxon>
        <taxon>Paenibacillus</taxon>
    </lineage>
</organism>
<dbReference type="EMBL" id="JBHLVF010000034">
    <property type="protein sequence ID" value="MFC0393861.1"/>
    <property type="molecule type" value="Genomic_DNA"/>
</dbReference>
<dbReference type="RefSeq" id="WP_204820470.1">
    <property type="nucleotide sequence ID" value="NZ_JANHOF010000013.1"/>
</dbReference>
<evidence type="ECO:0000256" key="1">
    <source>
        <dbReference type="PROSITE-ProRule" id="PRU00339"/>
    </source>
</evidence>
<dbReference type="SMART" id="SM00028">
    <property type="entry name" value="TPR"/>
    <property type="match status" value="2"/>
</dbReference>
<dbReference type="SUPFAM" id="SSF48452">
    <property type="entry name" value="TPR-like"/>
    <property type="match status" value="1"/>
</dbReference>
<proteinExistence type="predicted"/>
<protein>
    <submittedName>
        <fullName evidence="3">Tetratricopeptide repeat protein</fullName>
    </submittedName>
</protein>
<keyword evidence="2" id="KW-0472">Membrane</keyword>
<reference evidence="3 4" key="1">
    <citation type="submission" date="2024-09" db="EMBL/GenBank/DDBJ databases">
        <authorList>
            <person name="Sun Q."/>
            <person name="Mori K."/>
        </authorList>
    </citation>
    <scope>NUCLEOTIDE SEQUENCE [LARGE SCALE GENOMIC DNA]</scope>
    <source>
        <strain evidence="3 4">CCM 4839</strain>
    </source>
</reference>
<evidence type="ECO:0000256" key="2">
    <source>
        <dbReference type="SAM" id="Phobius"/>
    </source>
</evidence>
<keyword evidence="2" id="KW-1133">Transmembrane helix</keyword>
<name>A0ABV6JD75_9BACL</name>
<dbReference type="Proteomes" id="UP001589818">
    <property type="component" value="Unassembled WGS sequence"/>
</dbReference>
<evidence type="ECO:0000313" key="3">
    <source>
        <dbReference type="EMBL" id="MFC0393861.1"/>
    </source>
</evidence>
<keyword evidence="4" id="KW-1185">Reference proteome</keyword>
<keyword evidence="2" id="KW-0812">Transmembrane</keyword>
<feature type="transmembrane region" description="Helical" evidence="2">
    <location>
        <begin position="246"/>
        <end position="269"/>
    </location>
</feature>
<dbReference type="InterPro" id="IPR011990">
    <property type="entry name" value="TPR-like_helical_dom_sf"/>
</dbReference>
<feature type="repeat" description="TPR" evidence="1">
    <location>
        <begin position="177"/>
        <end position="210"/>
    </location>
</feature>
<dbReference type="Pfam" id="PF13432">
    <property type="entry name" value="TPR_16"/>
    <property type="match status" value="1"/>
</dbReference>
<gene>
    <name evidence="3" type="ORF">ACFFJ8_21130</name>
</gene>